<keyword evidence="1" id="KW-0812">Transmembrane</keyword>
<dbReference type="PANTHER" id="PTHR18640:SF5">
    <property type="entry name" value="SODIUM_BILE ACID COTRANSPORTER 7"/>
    <property type="match status" value="1"/>
</dbReference>
<feature type="transmembrane region" description="Helical" evidence="1">
    <location>
        <begin position="15"/>
        <end position="34"/>
    </location>
</feature>
<feature type="transmembrane region" description="Helical" evidence="1">
    <location>
        <begin position="292"/>
        <end position="312"/>
    </location>
</feature>
<evidence type="ECO:0000313" key="3">
    <source>
        <dbReference type="Proteomes" id="UP001596031"/>
    </source>
</evidence>
<dbReference type="RefSeq" id="WP_379724052.1">
    <property type="nucleotide sequence ID" value="NZ_JBHSMS010000057.1"/>
</dbReference>
<keyword evidence="3" id="KW-1185">Reference proteome</keyword>
<evidence type="ECO:0000313" key="2">
    <source>
        <dbReference type="EMBL" id="MFC5512898.1"/>
    </source>
</evidence>
<feature type="transmembrane region" description="Helical" evidence="1">
    <location>
        <begin position="136"/>
        <end position="163"/>
    </location>
</feature>
<protein>
    <submittedName>
        <fullName evidence="2">Bile acid:sodium symporter family protein</fullName>
    </submittedName>
</protein>
<proteinExistence type="predicted"/>
<feature type="transmembrane region" description="Helical" evidence="1">
    <location>
        <begin position="183"/>
        <end position="201"/>
    </location>
</feature>
<feature type="transmembrane region" description="Helical" evidence="1">
    <location>
        <begin position="237"/>
        <end position="262"/>
    </location>
</feature>
<name>A0ABW0PKH2_9BURK</name>
<accession>A0ABW0PKH2</accession>
<feature type="transmembrane region" description="Helical" evidence="1">
    <location>
        <begin position="40"/>
        <end position="58"/>
    </location>
</feature>
<dbReference type="InterPro" id="IPR038770">
    <property type="entry name" value="Na+/solute_symporter_sf"/>
</dbReference>
<organism evidence="2 3">
    <name type="scientific">Massilia jejuensis</name>
    <dbReference type="NCBI Taxonomy" id="648894"/>
    <lineage>
        <taxon>Bacteria</taxon>
        <taxon>Pseudomonadati</taxon>
        <taxon>Pseudomonadota</taxon>
        <taxon>Betaproteobacteria</taxon>
        <taxon>Burkholderiales</taxon>
        <taxon>Oxalobacteraceae</taxon>
        <taxon>Telluria group</taxon>
        <taxon>Massilia</taxon>
    </lineage>
</organism>
<dbReference type="Pfam" id="PF13593">
    <property type="entry name" value="SBF_like"/>
    <property type="match status" value="1"/>
</dbReference>
<feature type="transmembrane region" description="Helical" evidence="1">
    <location>
        <begin position="79"/>
        <end position="96"/>
    </location>
</feature>
<feature type="transmembrane region" description="Helical" evidence="1">
    <location>
        <begin position="108"/>
        <end position="129"/>
    </location>
</feature>
<comment type="caution">
    <text evidence="2">The sequence shown here is derived from an EMBL/GenBank/DDBJ whole genome shotgun (WGS) entry which is preliminary data.</text>
</comment>
<dbReference type="InterPro" id="IPR016833">
    <property type="entry name" value="Put_Na-Bile_cotransptr"/>
</dbReference>
<sequence>MRRIASSFSTLMRRLALDAFTTGLMVMVLLASLLPASGQAAVVLGKVTTVAIGLLFFLHGAKLSREALVAGLTHWRLHLLVLACTFVMFPLLGLAIEPLALMLLTPELTMGILFLCVLPSTVQSSIAFTAMARGNVAAAVCSATASNFLGIFLTPVLVGAMVVQGTQAAGGSGLAQIWKIVEQLLLPFLAGQLLRPWIGAFIDRHKPVLRYVDQGSILLVVYMAFSESVNEGLWQHISGTALLVLIGISCLMLAIALGLAAWTSRRLGFSKEDEITIVFCGSKKSLASGVPMAKVLFAPSALGMIILPLMLFHQIQLMVCAVLAQRWARRAAAQQAGAQAAANLSR</sequence>
<dbReference type="Gene3D" id="1.20.1530.20">
    <property type="match status" value="1"/>
</dbReference>
<keyword evidence="1" id="KW-0472">Membrane</keyword>
<gene>
    <name evidence="2" type="ORF">ACFPOU_17485</name>
</gene>
<dbReference type="EMBL" id="JBHSMS010000057">
    <property type="protein sequence ID" value="MFC5512898.1"/>
    <property type="molecule type" value="Genomic_DNA"/>
</dbReference>
<dbReference type="PANTHER" id="PTHR18640">
    <property type="entry name" value="SOLUTE CARRIER FAMILY 10 MEMBER 7"/>
    <property type="match status" value="1"/>
</dbReference>
<dbReference type="Proteomes" id="UP001596031">
    <property type="component" value="Unassembled WGS sequence"/>
</dbReference>
<keyword evidence="1" id="KW-1133">Transmembrane helix</keyword>
<dbReference type="PIRSF" id="PIRSF026166">
    <property type="entry name" value="UCP026166"/>
    <property type="match status" value="1"/>
</dbReference>
<evidence type="ECO:0000256" key="1">
    <source>
        <dbReference type="SAM" id="Phobius"/>
    </source>
</evidence>
<reference evidence="3" key="1">
    <citation type="journal article" date="2019" name="Int. J. Syst. Evol. Microbiol.">
        <title>The Global Catalogue of Microorganisms (GCM) 10K type strain sequencing project: providing services to taxonomists for standard genome sequencing and annotation.</title>
        <authorList>
            <consortium name="The Broad Institute Genomics Platform"/>
            <consortium name="The Broad Institute Genome Sequencing Center for Infectious Disease"/>
            <person name="Wu L."/>
            <person name="Ma J."/>
        </authorList>
    </citation>
    <scope>NUCLEOTIDE SEQUENCE [LARGE SCALE GENOMIC DNA]</scope>
    <source>
        <strain evidence="3">CCUG 38813</strain>
    </source>
</reference>